<dbReference type="PANTHER" id="PTHR42781:SF4">
    <property type="entry name" value="SPERMIDINE_PUTRESCINE IMPORT ATP-BINDING PROTEIN POTA"/>
    <property type="match status" value="1"/>
</dbReference>
<dbReference type="PANTHER" id="PTHR42781">
    <property type="entry name" value="SPERMIDINE/PUTRESCINE IMPORT ATP-BINDING PROTEIN POTA"/>
    <property type="match status" value="1"/>
</dbReference>
<dbReference type="EMBL" id="JAOQJX010000007">
    <property type="protein sequence ID" value="MCU6747222.1"/>
    <property type="molecule type" value="Genomic_DNA"/>
</dbReference>
<dbReference type="PROSITE" id="PS50893">
    <property type="entry name" value="ABC_TRANSPORTER_2"/>
    <property type="match status" value="1"/>
</dbReference>
<dbReference type="GO" id="GO:0005524">
    <property type="term" value="F:ATP binding"/>
    <property type="evidence" value="ECO:0007669"/>
    <property type="project" value="UniProtKB-KW"/>
</dbReference>
<evidence type="ECO:0000256" key="3">
    <source>
        <dbReference type="ARBA" id="ARBA00022840"/>
    </source>
</evidence>
<keyword evidence="2" id="KW-0547">Nucleotide-binding</keyword>
<name>A0ABT2TBG4_9FIRM</name>
<keyword evidence="6" id="KW-1185">Reference proteome</keyword>
<protein>
    <submittedName>
        <fullName evidence="5">ATP-binding cassette domain-containing protein</fullName>
    </submittedName>
</protein>
<dbReference type="Proteomes" id="UP001652394">
    <property type="component" value="Unassembled WGS sequence"/>
</dbReference>
<evidence type="ECO:0000256" key="1">
    <source>
        <dbReference type="ARBA" id="ARBA00022448"/>
    </source>
</evidence>
<proteinExistence type="predicted"/>
<evidence type="ECO:0000259" key="4">
    <source>
        <dbReference type="PROSITE" id="PS50893"/>
    </source>
</evidence>
<gene>
    <name evidence="5" type="ORF">OCV51_06080</name>
</gene>
<feature type="domain" description="ABC transporter" evidence="4">
    <location>
        <begin position="1"/>
        <end position="233"/>
    </location>
</feature>
<dbReference type="Pfam" id="PF00005">
    <property type="entry name" value="ABC_tran"/>
    <property type="match status" value="1"/>
</dbReference>
<dbReference type="InterPro" id="IPR050093">
    <property type="entry name" value="ABC_SmlMolc_Importer"/>
</dbReference>
<dbReference type="InterPro" id="IPR027417">
    <property type="entry name" value="P-loop_NTPase"/>
</dbReference>
<dbReference type="InterPro" id="IPR003439">
    <property type="entry name" value="ABC_transporter-like_ATP-bd"/>
</dbReference>
<evidence type="ECO:0000313" key="6">
    <source>
        <dbReference type="Proteomes" id="UP001652394"/>
    </source>
</evidence>
<evidence type="ECO:0000256" key="2">
    <source>
        <dbReference type="ARBA" id="ARBA00022741"/>
    </source>
</evidence>
<evidence type="ECO:0000313" key="5">
    <source>
        <dbReference type="EMBL" id="MCU6747222.1"/>
    </source>
</evidence>
<dbReference type="SMART" id="SM00382">
    <property type="entry name" value="AAA"/>
    <property type="match status" value="1"/>
</dbReference>
<organism evidence="5 6">
    <name type="scientific">Faecalicatena acetigenes</name>
    <dbReference type="NCBI Taxonomy" id="2981790"/>
    <lineage>
        <taxon>Bacteria</taxon>
        <taxon>Bacillati</taxon>
        <taxon>Bacillota</taxon>
        <taxon>Clostridia</taxon>
        <taxon>Lachnospirales</taxon>
        <taxon>Lachnospiraceae</taxon>
        <taxon>Faecalicatena</taxon>
    </lineage>
</organism>
<dbReference type="SUPFAM" id="SSF52540">
    <property type="entry name" value="P-loop containing nucleoside triphosphate hydrolases"/>
    <property type="match status" value="1"/>
</dbReference>
<accession>A0ABT2TBG4</accession>
<reference evidence="5 6" key="1">
    <citation type="journal article" date="2021" name="ISME Commun">
        <title>Automated analysis of genomic sequences facilitates high-throughput and comprehensive description of bacteria.</title>
        <authorList>
            <person name="Hitch T.C.A."/>
        </authorList>
    </citation>
    <scope>NUCLEOTIDE SEQUENCE [LARGE SCALE GENOMIC DNA]</scope>
    <source>
        <strain evidence="5 6">H2_18</strain>
    </source>
</reference>
<dbReference type="Gene3D" id="3.40.50.300">
    <property type="entry name" value="P-loop containing nucleotide triphosphate hydrolases"/>
    <property type="match status" value="1"/>
</dbReference>
<keyword evidence="3 5" id="KW-0067">ATP-binding</keyword>
<dbReference type="RefSeq" id="WP_118977235.1">
    <property type="nucleotide sequence ID" value="NZ_JAOQJX010000007.1"/>
</dbReference>
<keyword evidence="1" id="KW-0813">Transport</keyword>
<dbReference type="InterPro" id="IPR003593">
    <property type="entry name" value="AAA+_ATPase"/>
</dbReference>
<comment type="caution">
    <text evidence="5">The sequence shown here is derived from an EMBL/GenBank/DDBJ whole genome shotgun (WGS) entry which is preliminary data.</text>
</comment>
<sequence>MRELEADIQKKLKNFSLDMQFAMREEILGILGASGCGKSMTLKAIAGIITLDSGRIKTERTVFYDSRSKTNMTPQKRKVGYLFQNYALFPNMTVKENIAMGIQGKREEKQKKVEKLLEQFQIKGLEKQYPYKLSGGQQQRTALARILASEPDILLLDEPFSAMDSYLKEELQLELREHLKNFTGCTIIVSHDRDEIYRLCDKTMVMGEGVNLICGDTKGLFARPRKMLAARLTGCKNISKAKQIKENTVYAIDWGVELKVRGSIPQKLAYVGIRAHDFLPVGSSETCENRIRIRSGERSEAPFEWILLFQNAEDPKKAMWMKRERGDRQIPEFVTVDPGKILLLEE</sequence>